<comment type="caution">
    <text evidence="2">The sequence shown here is derived from an EMBL/GenBank/DDBJ whole genome shotgun (WGS) entry which is preliminary data.</text>
</comment>
<sequence length="155" mass="15868">MIIKVDTGMVQTEGVVTKVGRVTTVTVIMDGATQTRGATGEKIEAVVSDPDEVSAGMPDGVSAEETASINPASEIAADVRTERANMVAPIATMAVATEMADQMAGAMEATGTDEGGAADARTSSVACSYPVADPGPFARPRRHHTLLDAPHRGSV</sequence>
<accession>A0ABS7VIF9</accession>
<proteinExistence type="predicted"/>
<feature type="region of interest" description="Disordered" evidence="1">
    <location>
        <begin position="136"/>
        <end position="155"/>
    </location>
</feature>
<name>A0ABS7VIF9_9HYPH</name>
<dbReference type="RefSeq" id="WP_224311601.1">
    <property type="nucleotide sequence ID" value="NZ_JAIRBM010000002.1"/>
</dbReference>
<keyword evidence="3" id="KW-1185">Reference proteome</keyword>
<evidence type="ECO:0000313" key="3">
    <source>
        <dbReference type="Proteomes" id="UP000704176"/>
    </source>
</evidence>
<reference evidence="2 3" key="1">
    <citation type="submission" date="2021-09" db="EMBL/GenBank/DDBJ databases">
        <title>The complete genome sequence of a new microorganism.</title>
        <authorList>
            <person name="Zi Z."/>
        </authorList>
    </citation>
    <scope>NUCLEOTIDE SEQUENCE [LARGE SCALE GENOMIC DNA]</scope>
    <source>
        <strain evidence="2 3">WGZ8</strain>
    </source>
</reference>
<feature type="compositionally biased region" description="Basic and acidic residues" evidence="1">
    <location>
        <begin position="145"/>
        <end position="155"/>
    </location>
</feature>
<organism evidence="2 3">
    <name type="scientific">Microvirga puerhi</name>
    <dbReference type="NCBI Taxonomy" id="2876078"/>
    <lineage>
        <taxon>Bacteria</taxon>
        <taxon>Pseudomonadati</taxon>
        <taxon>Pseudomonadota</taxon>
        <taxon>Alphaproteobacteria</taxon>
        <taxon>Hyphomicrobiales</taxon>
        <taxon>Methylobacteriaceae</taxon>
        <taxon>Microvirga</taxon>
    </lineage>
</organism>
<dbReference type="EMBL" id="JAIRBM010000002">
    <property type="protein sequence ID" value="MBZ6075311.1"/>
    <property type="molecule type" value="Genomic_DNA"/>
</dbReference>
<evidence type="ECO:0000313" key="2">
    <source>
        <dbReference type="EMBL" id="MBZ6075311.1"/>
    </source>
</evidence>
<protein>
    <recommendedName>
        <fullName evidence="4">DUF2382 domain-containing protein</fullName>
    </recommendedName>
</protein>
<evidence type="ECO:0000256" key="1">
    <source>
        <dbReference type="SAM" id="MobiDB-lite"/>
    </source>
</evidence>
<evidence type="ECO:0008006" key="4">
    <source>
        <dbReference type="Google" id="ProtNLM"/>
    </source>
</evidence>
<dbReference type="Proteomes" id="UP000704176">
    <property type="component" value="Unassembled WGS sequence"/>
</dbReference>
<gene>
    <name evidence="2" type="ORF">K9B37_03255</name>
</gene>